<keyword evidence="2" id="KW-1185">Reference proteome</keyword>
<name>A0A271LMT5_9HYPH</name>
<gene>
    <name evidence="1" type="ORF">CIT26_17255</name>
</gene>
<protein>
    <submittedName>
        <fullName evidence="1">Uncharacterized protein</fullName>
    </submittedName>
</protein>
<dbReference type="EMBL" id="NPKJ01000048">
    <property type="protein sequence ID" value="PAQ08655.1"/>
    <property type="molecule type" value="Genomic_DNA"/>
</dbReference>
<evidence type="ECO:0000313" key="2">
    <source>
        <dbReference type="Proteomes" id="UP000216442"/>
    </source>
</evidence>
<comment type="caution">
    <text evidence="1">The sequence shown here is derived from an EMBL/GenBank/DDBJ whole genome shotgun (WGS) entry which is preliminary data.</text>
</comment>
<organism evidence="1 2">
    <name type="scientific">Mesorhizobium temperatum</name>
    <dbReference type="NCBI Taxonomy" id="241416"/>
    <lineage>
        <taxon>Bacteria</taxon>
        <taxon>Pseudomonadati</taxon>
        <taxon>Pseudomonadota</taxon>
        <taxon>Alphaproteobacteria</taxon>
        <taxon>Hyphomicrobiales</taxon>
        <taxon>Phyllobacteriaceae</taxon>
        <taxon>Mesorhizobium</taxon>
    </lineage>
</organism>
<sequence>MPEERIPGPSQFEHQRMAFIAIACSMYIDLVPGAEFKRTIDRLTCAEALAYAEGLSQIAGRLLFSIGFTLQSADARVPRRPTRKDRAAVQAVVTEMAQLKRELEGMLQHLEDWAESRVALTATAAHTPPSPPAQARA</sequence>
<reference evidence="1 2" key="1">
    <citation type="submission" date="2017-08" db="EMBL/GenBank/DDBJ databases">
        <title>Mesorhizobium wenxinae sp. nov., a novel rhizobial species isolated from root nodules of chickpea (Cicer arietinum L.).</title>
        <authorList>
            <person name="Zhang J."/>
        </authorList>
    </citation>
    <scope>NUCLEOTIDE SEQUENCE [LARGE SCALE GENOMIC DNA]</scope>
    <source>
        <strain evidence="1 2">SDW018</strain>
    </source>
</reference>
<accession>A0A271LMT5</accession>
<evidence type="ECO:0000313" key="1">
    <source>
        <dbReference type="EMBL" id="PAQ08655.1"/>
    </source>
</evidence>
<dbReference type="AlphaFoldDB" id="A0A271LMT5"/>
<proteinExistence type="predicted"/>
<dbReference type="Proteomes" id="UP000216442">
    <property type="component" value="Unassembled WGS sequence"/>
</dbReference>